<gene>
    <name evidence="2" type="ORF">F7725_027175</name>
</gene>
<evidence type="ECO:0000256" key="1">
    <source>
        <dbReference type="SAM" id="MobiDB-lite"/>
    </source>
</evidence>
<organism evidence="2 3">
    <name type="scientific">Dissostichus mawsoni</name>
    <name type="common">Antarctic cod</name>
    <dbReference type="NCBI Taxonomy" id="36200"/>
    <lineage>
        <taxon>Eukaryota</taxon>
        <taxon>Metazoa</taxon>
        <taxon>Chordata</taxon>
        <taxon>Craniata</taxon>
        <taxon>Vertebrata</taxon>
        <taxon>Euteleostomi</taxon>
        <taxon>Actinopterygii</taxon>
        <taxon>Neopterygii</taxon>
        <taxon>Teleostei</taxon>
        <taxon>Neoteleostei</taxon>
        <taxon>Acanthomorphata</taxon>
        <taxon>Eupercaria</taxon>
        <taxon>Perciformes</taxon>
        <taxon>Notothenioidei</taxon>
        <taxon>Nototheniidae</taxon>
        <taxon>Dissostichus</taxon>
    </lineage>
</organism>
<dbReference type="GO" id="GO:0000981">
    <property type="term" value="F:DNA-binding transcription factor activity, RNA polymerase II-specific"/>
    <property type="evidence" value="ECO:0007669"/>
    <property type="project" value="TreeGrafter"/>
</dbReference>
<dbReference type="OrthoDB" id="8956166at2759"/>
<feature type="region of interest" description="Disordered" evidence="1">
    <location>
        <begin position="1"/>
        <end position="127"/>
    </location>
</feature>
<accession>A0A7J5XDF5</accession>
<dbReference type="Gene3D" id="3.30.710.10">
    <property type="entry name" value="Potassium Channel Kv1.1, Chain A"/>
    <property type="match status" value="1"/>
</dbReference>
<keyword evidence="3" id="KW-1185">Reference proteome</keyword>
<dbReference type="InterPro" id="IPR011333">
    <property type="entry name" value="SKP1/BTB/POZ_sf"/>
</dbReference>
<comment type="caution">
    <text evidence="2">The sequence shown here is derived from an EMBL/GenBank/DDBJ whole genome shotgun (WGS) entry which is preliminary data.</text>
</comment>
<dbReference type="EMBL" id="JAAKFY010000025">
    <property type="protein sequence ID" value="KAF3834617.1"/>
    <property type="molecule type" value="Genomic_DNA"/>
</dbReference>
<protein>
    <submittedName>
        <fullName evidence="2">Uncharacterized protein</fullName>
    </submittedName>
</protein>
<proteinExistence type="predicted"/>
<dbReference type="PANTHER" id="PTHR46105:SF32">
    <property type="entry name" value="ZINC FINGER AND BTB DOMAIN CONTAINING 37"/>
    <property type="match status" value="1"/>
</dbReference>
<dbReference type="AlphaFoldDB" id="A0A7J5XDF5"/>
<reference evidence="2 3" key="1">
    <citation type="submission" date="2020-03" db="EMBL/GenBank/DDBJ databases">
        <title>Dissostichus mawsoni Genome sequencing and assembly.</title>
        <authorList>
            <person name="Park H."/>
        </authorList>
    </citation>
    <scope>NUCLEOTIDE SEQUENCE [LARGE SCALE GENOMIC DNA]</scope>
    <source>
        <strain evidence="2">DM0001</strain>
        <tissue evidence="2">Muscle</tissue>
    </source>
</reference>
<dbReference type="PANTHER" id="PTHR46105">
    <property type="entry name" value="AGAP004733-PA"/>
    <property type="match status" value="1"/>
</dbReference>
<evidence type="ECO:0000313" key="3">
    <source>
        <dbReference type="Proteomes" id="UP000518266"/>
    </source>
</evidence>
<dbReference type="Proteomes" id="UP000518266">
    <property type="component" value="Unassembled WGS sequence"/>
</dbReference>
<feature type="region of interest" description="Disordered" evidence="1">
    <location>
        <begin position="207"/>
        <end position="226"/>
    </location>
</feature>
<name>A0A7J5XDF5_DISMA</name>
<sequence>MTPLITGGCWEMESFTQPLSQRPSRKRRKEDEKQPRADTEEPNRNRVQNRRMSPEEPWPRRAADGPDIRCCFRGPEETRSRWRDPEPGGSAGPNRAEPSRPDAQRLSAGLKTAPSLKPEQTPLQRSGSVQLDIPDFSNSVLSHLNQLRVQGRLCDIVVNVQGQSFRAHKLSSQPARHEHRVADGHQEPLCVRAAAELLLHRAPLPAAGRHHQLPDGRQLPADATHY</sequence>
<evidence type="ECO:0000313" key="2">
    <source>
        <dbReference type="EMBL" id="KAF3834617.1"/>
    </source>
</evidence>
<feature type="compositionally biased region" description="Basic and acidic residues" evidence="1">
    <location>
        <begin position="74"/>
        <end position="86"/>
    </location>
</feature>
<dbReference type="SUPFAM" id="SSF54695">
    <property type="entry name" value="POZ domain"/>
    <property type="match status" value="1"/>
</dbReference>
<feature type="compositionally biased region" description="Basic and acidic residues" evidence="1">
    <location>
        <begin position="52"/>
        <end position="67"/>
    </location>
</feature>
<feature type="compositionally biased region" description="Basic and acidic residues" evidence="1">
    <location>
        <begin position="29"/>
        <end position="44"/>
    </location>
</feature>
<dbReference type="InterPro" id="IPR050457">
    <property type="entry name" value="ZnFinger_BTB_dom_contain"/>
</dbReference>
<dbReference type="GO" id="GO:0000978">
    <property type="term" value="F:RNA polymerase II cis-regulatory region sequence-specific DNA binding"/>
    <property type="evidence" value="ECO:0007669"/>
    <property type="project" value="TreeGrafter"/>
</dbReference>